<dbReference type="Proteomes" id="UP001595704">
    <property type="component" value="Unassembled WGS sequence"/>
</dbReference>
<reference evidence="3" key="1">
    <citation type="journal article" date="2019" name="Int. J. Syst. Evol. Microbiol.">
        <title>The Global Catalogue of Microorganisms (GCM) 10K type strain sequencing project: providing services to taxonomists for standard genome sequencing and annotation.</title>
        <authorList>
            <consortium name="The Broad Institute Genomics Platform"/>
            <consortium name="The Broad Institute Genome Sequencing Center for Infectious Disease"/>
            <person name="Wu L."/>
            <person name="Ma J."/>
        </authorList>
    </citation>
    <scope>NUCLEOTIDE SEQUENCE [LARGE SCALE GENOMIC DNA]</scope>
    <source>
        <strain evidence="3">KCTC 42282</strain>
    </source>
</reference>
<accession>A0ABV7UJB0</accession>
<dbReference type="InterPro" id="IPR042230">
    <property type="entry name" value="CusF_sf"/>
</dbReference>
<sequence length="92" mass="9917">MLRTATTLAFIAFALPAAAQSVSGTVTKIDRAQGKLTIDHGPIRNLEMDGMTMVFRAGEPAMLEGLMAGDRILFDAERVNGQITVIKLRKKG</sequence>
<feature type="chain" id="PRO_5046202021" evidence="1">
    <location>
        <begin position="20"/>
        <end position="92"/>
    </location>
</feature>
<evidence type="ECO:0000313" key="3">
    <source>
        <dbReference type="Proteomes" id="UP001595704"/>
    </source>
</evidence>
<protein>
    <submittedName>
        <fullName evidence="2">Copper-binding protein</fullName>
    </submittedName>
</protein>
<dbReference type="InterPro" id="IPR021647">
    <property type="entry name" value="CusF_Ec"/>
</dbReference>
<dbReference type="Gene3D" id="2.40.50.320">
    <property type="entry name" value="Copper binding periplasmic protein CusF"/>
    <property type="match status" value="1"/>
</dbReference>
<dbReference type="RefSeq" id="WP_191318930.1">
    <property type="nucleotide sequence ID" value="NZ_BNCG01000005.1"/>
</dbReference>
<proteinExistence type="predicted"/>
<keyword evidence="1" id="KW-0732">Signal</keyword>
<feature type="signal peptide" evidence="1">
    <location>
        <begin position="1"/>
        <end position="19"/>
    </location>
</feature>
<comment type="caution">
    <text evidence="2">The sequence shown here is derived from an EMBL/GenBank/DDBJ whole genome shotgun (WGS) entry which is preliminary data.</text>
</comment>
<evidence type="ECO:0000313" key="2">
    <source>
        <dbReference type="EMBL" id="MFC3638510.1"/>
    </source>
</evidence>
<evidence type="ECO:0000256" key="1">
    <source>
        <dbReference type="SAM" id="SignalP"/>
    </source>
</evidence>
<dbReference type="EMBL" id="JBHRYC010000075">
    <property type="protein sequence ID" value="MFC3638510.1"/>
    <property type="molecule type" value="Genomic_DNA"/>
</dbReference>
<dbReference type="Pfam" id="PF11604">
    <property type="entry name" value="CusF_Ec"/>
    <property type="match status" value="1"/>
</dbReference>
<gene>
    <name evidence="2" type="ORF">ACFONL_14235</name>
</gene>
<organism evidence="2 3">
    <name type="scientific">Camelimonas fluminis</name>
    <dbReference type="NCBI Taxonomy" id="1576911"/>
    <lineage>
        <taxon>Bacteria</taxon>
        <taxon>Pseudomonadati</taxon>
        <taxon>Pseudomonadota</taxon>
        <taxon>Alphaproteobacteria</taxon>
        <taxon>Hyphomicrobiales</taxon>
        <taxon>Chelatococcaceae</taxon>
        <taxon>Camelimonas</taxon>
    </lineage>
</organism>
<name>A0ABV7UJB0_9HYPH</name>
<keyword evidence="3" id="KW-1185">Reference proteome</keyword>